<proteinExistence type="predicted"/>
<accession>A0ABS6PSY6</accession>
<protein>
    <submittedName>
        <fullName evidence="1">Uncharacterized protein</fullName>
    </submittedName>
</protein>
<comment type="caution">
    <text evidence="1">The sequence shown here is derived from an EMBL/GenBank/DDBJ whole genome shotgun (WGS) entry which is preliminary data.</text>
</comment>
<name>A0ABS6PSY6_9PSED</name>
<dbReference type="RefSeq" id="WP_217856518.1">
    <property type="nucleotide sequence ID" value="NZ_JAHSTV010000004.1"/>
</dbReference>
<gene>
    <name evidence="1" type="ORF">KVG95_09600</name>
</gene>
<dbReference type="Proteomes" id="UP000886900">
    <property type="component" value="Unassembled WGS sequence"/>
</dbReference>
<evidence type="ECO:0000313" key="2">
    <source>
        <dbReference type="Proteomes" id="UP000886900"/>
    </source>
</evidence>
<sequence length="62" mass="7048">MGEKVKAGEPLMEQAVQALRRYHEAQETGPAEEVEKLRLEAETFMTAVSVYQLRVSRSKRIA</sequence>
<organism evidence="1 2">
    <name type="scientific">Pseudomonas farris</name>
    <dbReference type="NCBI Taxonomy" id="2841207"/>
    <lineage>
        <taxon>Bacteria</taxon>
        <taxon>Pseudomonadati</taxon>
        <taxon>Pseudomonadota</taxon>
        <taxon>Gammaproteobacteria</taxon>
        <taxon>Pseudomonadales</taxon>
        <taxon>Pseudomonadaceae</taxon>
        <taxon>Pseudomonas</taxon>
    </lineage>
</organism>
<keyword evidence="2" id="KW-1185">Reference proteome</keyword>
<dbReference type="EMBL" id="JAHSTV010000004">
    <property type="protein sequence ID" value="MBV4463590.1"/>
    <property type="molecule type" value="Genomic_DNA"/>
</dbReference>
<evidence type="ECO:0000313" key="1">
    <source>
        <dbReference type="EMBL" id="MBV4463590.1"/>
    </source>
</evidence>
<reference evidence="1" key="1">
    <citation type="submission" date="2021-06" db="EMBL/GenBank/DDBJ databases">
        <title>Updating the genus Pseudomonas: Description of 43 new species and partition of the Pseudomonas putida group.</title>
        <authorList>
            <person name="Girard L."/>
            <person name="Lood C."/>
            <person name="Vandamme P."/>
            <person name="Rokni-Zadeh H."/>
            <person name="Van Noort V."/>
            <person name="Hofte M."/>
            <person name="Lavigne R."/>
            <person name="De Mot R."/>
        </authorList>
    </citation>
    <scope>NUCLEOTIDE SEQUENCE</scope>
    <source>
        <strain evidence="1">SWRI79</strain>
    </source>
</reference>